<evidence type="ECO:0000256" key="1">
    <source>
        <dbReference type="ARBA" id="ARBA00007847"/>
    </source>
</evidence>
<keyword evidence="2" id="KW-0413">Isomerase</keyword>
<organism evidence="3 4">
    <name type="scientific">Acidipropionibacterium jensenii</name>
    <dbReference type="NCBI Taxonomy" id="1749"/>
    <lineage>
        <taxon>Bacteria</taxon>
        <taxon>Bacillati</taxon>
        <taxon>Actinomycetota</taxon>
        <taxon>Actinomycetes</taxon>
        <taxon>Propionibacteriales</taxon>
        <taxon>Propionibacteriaceae</taxon>
        <taxon>Acidipropionibacterium</taxon>
    </lineage>
</organism>
<name>A0A3Q9UHR4_9ACTN</name>
<protein>
    <submittedName>
        <fullName evidence="3">Aspartate racemase</fullName>
    </submittedName>
</protein>
<evidence type="ECO:0000256" key="2">
    <source>
        <dbReference type="ARBA" id="ARBA00023235"/>
    </source>
</evidence>
<evidence type="ECO:0000313" key="3">
    <source>
        <dbReference type="EMBL" id="AZZ39063.1"/>
    </source>
</evidence>
<gene>
    <name evidence="3" type="ORF">C0Z10_04065</name>
</gene>
<dbReference type="EMBL" id="CP025570">
    <property type="protein sequence ID" value="AZZ39063.1"/>
    <property type="molecule type" value="Genomic_DNA"/>
</dbReference>
<dbReference type="Pfam" id="PF01177">
    <property type="entry name" value="Asp_Glu_race"/>
    <property type="match status" value="1"/>
</dbReference>
<dbReference type="InterPro" id="IPR001920">
    <property type="entry name" value="Asp/Glu_race"/>
</dbReference>
<reference evidence="4" key="1">
    <citation type="submission" date="2017-12" db="EMBL/GenBank/DDBJ databases">
        <title>Whole genome sequencing of Acidipropionibacterium jensenii strains JS279 and JS280.</title>
        <authorList>
            <person name="Deptula P."/>
            <person name="Laine P."/>
            <person name="Smolander O.-P."/>
            <person name="Paulin L."/>
            <person name="Auvinen P."/>
            <person name="Varmanen P."/>
        </authorList>
    </citation>
    <scope>NUCLEOTIDE SEQUENCE [LARGE SCALE GENOMIC DNA]</scope>
    <source>
        <strain evidence="4">JS280</strain>
    </source>
</reference>
<dbReference type="SUPFAM" id="SSF53681">
    <property type="entry name" value="Aspartate/glutamate racemase"/>
    <property type="match status" value="2"/>
</dbReference>
<evidence type="ECO:0000313" key="4">
    <source>
        <dbReference type="Proteomes" id="UP000285875"/>
    </source>
</evidence>
<dbReference type="AlphaFoldDB" id="A0A3Q9UHR4"/>
<dbReference type="InterPro" id="IPR033134">
    <property type="entry name" value="Asp/Glu_racemase_AS_2"/>
</dbReference>
<proteinExistence type="inferred from homology"/>
<dbReference type="PANTHER" id="PTHR21198">
    <property type="entry name" value="GLUTAMATE RACEMASE"/>
    <property type="match status" value="1"/>
</dbReference>
<dbReference type="GO" id="GO:0047661">
    <property type="term" value="F:amino-acid racemase activity"/>
    <property type="evidence" value="ECO:0007669"/>
    <property type="project" value="InterPro"/>
</dbReference>
<dbReference type="Gene3D" id="3.40.50.1860">
    <property type="match status" value="2"/>
</dbReference>
<dbReference type="InterPro" id="IPR004380">
    <property type="entry name" value="Asp_race"/>
</dbReference>
<comment type="similarity">
    <text evidence="1">Belongs to the aspartate/glutamate racemases family.</text>
</comment>
<dbReference type="KEGG" id="aji:C0Z10_04065"/>
<accession>A0A3Q9UHR4</accession>
<sequence length="228" mass="24811">MKKLGLVGGTGPESTVLYYRRIIEGIGEREGSRVIPKITIDSLSPFEVFDMFEHRRFDDLTGYLLASIENLAAAHVEVASLTGITPHVVFPDLQAASPVPLVSAISATCDAAVAAGYTRIGLLGTEFTMREHFFGDAFAAAGIDVVVPEEATLRLVHHRIESELELGRVKDSTRQEFLGIADEMHRKDGVEAIILGCTELPLLFTGMDVEVPLLDVVELHTRALIDAI</sequence>
<dbReference type="InterPro" id="IPR015942">
    <property type="entry name" value="Asp/Glu/hydantoin_racemase"/>
</dbReference>
<dbReference type="PANTHER" id="PTHR21198:SF7">
    <property type="entry name" value="ASPARTATE-GLUTAMATE RACEMASE FAMILY"/>
    <property type="match status" value="1"/>
</dbReference>
<dbReference type="NCBIfam" id="TIGR00035">
    <property type="entry name" value="asp_race"/>
    <property type="match status" value="1"/>
</dbReference>
<dbReference type="PROSITE" id="PS00924">
    <property type="entry name" value="ASP_GLU_RACEMASE_2"/>
    <property type="match status" value="1"/>
</dbReference>
<dbReference type="RefSeq" id="WP_097798531.1">
    <property type="nucleotide sequence ID" value="NZ_CP025570.1"/>
</dbReference>
<dbReference type="Proteomes" id="UP000285875">
    <property type="component" value="Chromosome"/>
</dbReference>